<evidence type="ECO:0000256" key="2">
    <source>
        <dbReference type="ARBA" id="ARBA00005983"/>
    </source>
</evidence>
<keyword evidence="9" id="KW-0460">Magnesium</keyword>
<dbReference type="Pfam" id="PF00781">
    <property type="entry name" value="DAGK_cat"/>
    <property type="match status" value="1"/>
</dbReference>
<evidence type="ECO:0000313" key="15">
    <source>
        <dbReference type="Proteomes" id="UP000640786"/>
    </source>
</evidence>
<keyword evidence="15" id="KW-1185">Reference proteome</keyword>
<dbReference type="InterPro" id="IPR045540">
    <property type="entry name" value="YegS/DAGK_C"/>
</dbReference>
<dbReference type="NCBIfam" id="TIGR00147">
    <property type="entry name" value="YegS/Rv2252/BmrU family lipid kinase"/>
    <property type="match status" value="1"/>
</dbReference>
<evidence type="ECO:0000256" key="1">
    <source>
        <dbReference type="ARBA" id="ARBA00001946"/>
    </source>
</evidence>
<dbReference type="Pfam" id="PF19279">
    <property type="entry name" value="YegS_C"/>
    <property type="match status" value="1"/>
</dbReference>
<dbReference type="Gene3D" id="3.40.50.10330">
    <property type="entry name" value="Probable inorganic polyphosphate/atp-NAD kinase, domain 1"/>
    <property type="match status" value="1"/>
</dbReference>
<keyword evidence="10" id="KW-0443">Lipid metabolism</keyword>
<sequence length="296" mass="32384">MKKAMLIYNPSSGREEASQFKDRAIEVLTNLGYEVMEKETQKQDDATHFAKLACERKMDFLLAMGGDGTISEVVNGLAEQENRPLFSFVPLGTVNDFARALGIPLEPDIAIEALKMTNTEQVDVGRIGDKYFVNVVAIGDIASKVADTPVEQKTRYGSMAYLVAGAKALLSNEEVEMTIEHDQGTWKGTSILVLVALTNSVGGFEDLVNSAKINDGKLHVFIIKQAGFTSIARMGAKVMLGTLGEDEGVETFKTERLHIDSNRTLFCNVDGDQGDCTPLNIQVLPKHLNMLLPKKI</sequence>
<keyword evidence="12" id="KW-1208">Phospholipid metabolism</keyword>
<proteinExistence type="inferred from homology"/>
<evidence type="ECO:0000256" key="4">
    <source>
        <dbReference type="ARBA" id="ARBA00022679"/>
    </source>
</evidence>
<keyword evidence="4" id="KW-0808">Transferase</keyword>
<evidence type="ECO:0000256" key="5">
    <source>
        <dbReference type="ARBA" id="ARBA00022723"/>
    </source>
</evidence>
<keyword evidence="11" id="KW-0594">Phospholipid biosynthesis</keyword>
<feature type="domain" description="DAGKc" evidence="13">
    <location>
        <begin position="1"/>
        <end position="131"/>
    </location>
</feature>
<evidence type="ECO:0000256" key="10">
    <source>
        <dbReference type="ARBA" id="ARBA00023098"/>
    </source>
</evidence>
<evidence type="ECO:0000313" key="14">
    <source>
        <dbReference type="EMBL" id="MBD7946125.1"/>
    </source>
</evidence>
<comment type="similarity">
    <text evidence="2">Belongs to the diacylglycerol/lipid kinase family.</text>
</comment>
<keyword evidence="3" id="KW-0444">Lipid biosynthesis</keyword>
<accession>A0ABR8REA3</accession>
<evidence type="ECO:0000256" key="11">
    <source>
        <dbReference type="ARBA" id="ARBA00023209"/>
    </source>
</evidence>
<dbReference type="SUPFAM" id="SSF111331">
    <property type="entry name" value="NAD kinase/diacylglycerol kinase-like"/>
    <property type="match status" value="1"/>
</dbReference>
<dbReference type="PANTHER" id="PTHR12358:SF106">
    <property type="entry name" value="LIPID KINASE YEGS"/>
    <property type="match status" value="1"/>
</dbReference>
<evidence type="ECO:0000256" key="3">
    <source>
        <dbReference type="ARBA" id="ARBA00022516"/>
    </source>
</evidence>
<comment type="caution">
    <text evidence="14">The sequence shown here is derived from an EMBL/GenBank/DDBJ whole genome shotgun (WGS) entry which is preliminary data.</text>
</comment>
<dbReference type="Gene3D" id="2.60.200.40">
    <property type="match status" value="1"/>
</dbReference>
<keyword evidence="6" id="KW-0547">Nucleotide-binding</keyword>
<dbReference type="PANTHER" id="PTHR12358">
    <property type="entry name" value="SPHINGOSINE KINASE"/>
    <property type="match status" value="1"/>
</dbReference>
<dbReference type="InterPro" id="IPR017438">
    <property type="entry name" value="ATP-NAD_kinase_N"/>
</dbReference>
<dbReference type="GO" id="GO:0016301">
    <property type="term" value="F:kinase activity"/>
    <property type="evidence" value="ECO:0007669"/>
    <property type="project" value="UniProtKB-KW"/>
</dbReference>
<dbReference type="PROSITE" id="PS50146">
    <property type="entry name" value="DAGK"/>
    <property type="match status" value="1"/>
</dbReference>
<comment type="cofactor">
    <cofactor evidence="1">
        <name>Mg(2+)</name>
        <dbReference type="ChEBI" id="CHEBI:18420"/>
    </cofactor>
</comment>
<dbReference type="InterPro" id="IPR001206">
    <property type="entry name" value="Diacylglycerol_kinase_cat_dom"/>
</dbReference>
<dbReference type="EMBL" id="JACSQO010000013">
    <property type="protein sequence ID" value="MBD7946125.1"/>
    <property type="molecule type" value="Genomic_DNA"/>
</dbReference>
<reference evidence="14 15" key="1">
    <citation type="submission" date="2020-08" db="EMBL/GenBank/DDBJ databases">
        <title>A Genomic Blueprint of the Chicken Gut Microbiome.</title>
        <authorList>
            <person name="Gilroy R."/>
            <person name="Ravi A."/>
            <person name="Getino M."/>
            <person name="Pursley I."/>
            <person name="Horton D.L."/>
            <person name="Alikhan N.-F."/>
            <person name="Baker D."/>
            <person name="Gharbi K."/>
            <person name="Hall N."/>
            <person name="Watson M."/>
            <person name="Adriaenssens E.M."/>
            <person name="Foster-Nyarko E."/>
            <person name="Jarju S."/>
            <person name="Secka A."/>
            <person name="Antonio M."/>
            <person name="Oren A."/>
            <person name="Chaudhuri R."/>
            <person name="La Ragione R.M."/>
            <person name="Hildebrand F."/>
            <person name="Pallen M.J."/>
        </authorList>
    </citation>
    <scope>NUCLEOTIDE SEQUENCE [LARGE SCALE GENOMIC DNA]</scope>
    <source>
        <strain evidence="14 15">Sa2BUA9</strain>
    </source>
</reference>
<dbReference type="InterPro" id="IPR016064">
    <property type="entry name" value="NAD/diacylglycerol_kinase_sf"/>
</dbReference>
<keyword evidence="5" id="KW-0479">Metal-binding</keyword>
<dbReference type="SMART" id="SM00046">
    <property type="entry name" value="DAGKc"/>
    <property type="match status" value="1"/>
</dbReference>
<protein>
    <submittedName>
        <fullName evidence="14">Diacylglycerol kinase family lipid kinase</fullName>
    </submittedName>
</protein>
<evidence type="ECO:0000256" key="9">
    <source>
        <dbReference type="ARBA" id="ARBA00022842"/>
    </source>
</evidence>
<name>A0ABR8REA3_9BACI</name>
<organism evidence="14 15">
    <name type="scientific">Psychrobacillus faecigallinarum</name>
    <dbReference type="NCBI Taxonomy" id="2762235"/>
    <lineage>
        <taxon>Bacteria</taxon>
        <taxon>Bacillati</taxon>
        <taxon>Bacillota</taxon>
        <taxon>Bacilli</taxon>
        <taxon>Bacillales</taxon>
        <taxon>Bacillaceae</taxon>
        <taxon>Psychrobacillus</taxon>
    </lineage>
</organism>
<dbReference type="InterPro" id="IPR050187">
    <property type="entry name" value="Lipid_Phosphate_FormReg"/>
</dbReference>
<evidence type="ECO:0000256" key="12">
    <source>
        <dbReference type="ARBA" id="ARBA00023264"/>
    </source>
</evidence>
<dbReference type="RefSeq" id="WP_144539555.1">
    <property type="nucleotide sequence ID" value="NZ_JACSQO010000013.1"/>
</dbReference>
<dbReference type="InterPro" id="IPR005218">
    <property type="entry name" value="Diacylglycerol/lipid_kinase"/>
</dbReference>
<evidence type="ECO:0000256" key="7">
    <source>
        <dbReference type="ARBA" id="ARBA00022777"/>
    </source>
</evidence>
<evidence type="ECO:0000256" key="6">
    <source>
        <dbReference type="ARBA" id="ARBA00022741"/>
    </source>
</evidence>
<dbReference type="Proteomes" id="UP000640786">
    <property type="component" value="Unassembled WGS sequence"/>
</dbReference>
<gene>
    <name evidence="14" type="ORF">H9650_18625</name>
</gene>
<evidence type="ECO:0000256" key="8">
    <source>
        <dbReference type="ARBA" id="ARBA00022840"/>
    </source>
</evidence>
<evidence type="ECO:0000259" key="13">
    <source>
        <dbReference type="PROSITE" id="PS50146"/>
    </source>
</evidence>
<keyword evidence="7 14" id="KW-0418">Kinase</keyword>
<keyword evidence="8" id="KW-0067">ATP-binding</keyword>